<evidence type="ECO:0000313" key="4">
    <source>
        <dbReference type="EMBL" id="CAB9516867.1"/>
    </source>
</evidence>
<dbReference type="InterPro" id="IPR021150">
    <property type="entry name" value="Ubiq_cyt_c_chap"/>
</dbReference>
<dbReference type="PROSITE" id="PS50020">
    <property type="entry name" value="WW_DOMAIN_2"/>
    <property type="match status" value="1"/>
</dbReference>
<evidence type="ECO:0000259" key="3">
    <source>
        <dbReference type="PROSITE" id="PS50020"/>
    </source>
</evidence>
<keyword evidence="5" id="KW-1185">Reference proteome</keyword>
<dbReference type="InterPro" id="IPR001202">
    <property type="entry name" value="WW_dom"/>
</dbReference>
<dbReference type="PANTHER" id="PTHR12184">
    <property type="entry name" value="UBIQUINOL-CYTOCHROME C REDUCTASE COMPLEX ASSEMBLY FACTOR 1 FAMILY MEMBER"/>
    <property type="match status" value="1"/>
</dbReference>
<gene>
    <name evidence="4" type="ORF">SEMRO_812_G206030.1</name>
</gene>
<dbReference type="Gene3D" id="2.20.70.10">
    <property type="match status" value="1"/>
</dbReference>
<feature type="domain" description="WW" evidence="3">
    <location>
        <begin position="343"/>
        <end position="376"/>
    </location>
</feature>
<feature type="region of interest" description="Disordered" evidence="2">
    <location>
        <begin position="211"/>
        <end position="241"/>
    </location>
</feature>
<dbReference type="AlphaFoldDB" id="A0A9N8HLC9"/>
<organism evidence="4 5">
    <name type="scientific">Seminavis robusta</name>
    <dbReference type="NCBI Taxonomy" id="568900"/>
    <lineage>
        <taxon>Eukaryota</taxon>
        <taxon>Sar</taxon>
        <taxon>Stramenopiles</taxon>
        <taxon>Ochrophyta</taxon>
        <taxon>Bacillariophyta</taxon>
        <taxon>Bacillariophyceae</taxon>
        <taxon>Bacillariophycidae</taxon>
        <taxon>Naviculales</taxon>
        <taxon>Naviculaceae</taxon>
        <taxon>Seminavis</taxon>
    </lineage>
</organism>
<dbReference type="PROSITE" id="PS01159">
    <property type="entry name" value="WW_DOMAIN_1"/>
    <property type="match status" value="1"/>
</dbReference>
<dbReference type="Pfam" id="PF00397">
    <property type="entry name" value="WW"/>
    <property type="match status" value="1"/>
</dbReference>
<dbReference type="PANTHER" id="PTHR12184:SF1">
    <property type="entry name" value="UBIQUINOL-CYTOCHROME-C REDUCTASE COMPLEX ASSEMBLY FACTOR 1"/>
    <property type="match status" value="1"/>
</dbReference>
<dbReference type="Proteomes" id="UP001153069">
    <property type="component" value="Unassembled WGS sequence"/>
</dbReference>
<dbReference type="GO" id="GO:0005739">
    <property type="term" value="C:mitochondrion"/>
    <property type="evidence" value="ECO:0007669"/>
    <property type="project" value="TreeGrafter"/>
</dbReference>
<sequence length="377" mass="43990">MLGISSCASSWVARSCARRLPLRSIPRSRLVAASSTGTSSATGSSTFQHFSSSSSSLQDASDLAEAQPSPTSQERGFLDRLMDRWSIRRQQDRIRIGEELFQAATRQANDPRWYGPGCIPRDFRSRHAMVTMHIWFLHKRLVASTGGMDPDWAMLIQDELFRILWNDTLCRIRQQGVYEMSVEKNLQKVQKYTFLHLFHYDHIYQDLTKTMMPADDDDNDDDTSNLRNQSQPSLPEDREYQPWDPLSVIDQSADLTQVQNRIKELKKLVWMHLMVRDPDAKQCDDHLERIAWYIETQFQNILVDWPTEYATEARVAWVDLPDFSYLKRNDGKPMKQRRVNPDDVLPAPWLTNITQRGEAYYWNPKTKKSQWKRPMEG</sequence>
<dbReference type="CDD" id="cd00201">
    <property type="entry name" value="WW"/>
    <property type="match status" value="1"/>
</dbReference>
<dbReference type="GO" id="GO:0034551">
    <property type="term" value="P:mitochondrial respiratory chain complex III assembly"/>
    <property type="evidence" value="ECO:0007669"/>
    <property type="project" value="TreeGrafter"/>
</dbReference>
<dbReference type="SUPFAM" id="SSF51045">
    <property type="entry name" value="WW domain"/>
    <property type="match status" value="1"/>
</dbReference>
<evidence type="ECO:0000256" key="2">
    <source>
        <dbReference type="SAM" id="MobiDB-lite"/>
    </source>
</evidence>
<dbReference type="OrthoDB" id="10253878at2759"/>
<dbReference type="InterPro" id="IPR007129">
    <property type="entry name" value="Ubiqinol_cyt_c_chaperone_CPB3"/>
</dbReference>
<dbReference type="InterPro" id="IPR036020">
    <property type="entry name" value="WW_dom_sf"/>
</dbReference>
<comment type="similarity">
    <text evidence="1">Belongs to the CBP3 family.</text>
</comment>
<name>A0A9N8HLC9_9STRA</name>
<protein>
    <submittedName>
        <fullName evidence="4">Ubiquinol-cytochrome C chaperone</fullName>
    </submittedName>
</protein>
<evidence type="ECO:0000313" key="5">
    <source>
        <dbReference type="Proteomes" id="UP001153069"/>
    </source>
</evidence>
<proteinExistence type="inferred from homology"/>
<dbReference type="Pfam" id="PF03981">
    <property type="entry name" value="Ubiq_cyt_C_chap"/>
    <property type="match status" value="1"/>
</dbReference>
<evidence type="ECO:0000256" key="1">
    <source>
        <dbReference type="ARBA" id="ARBA00006407"/>
    </source>
</evidence>
<accession>A0A9N8HLC9</accession>
<feature type="compositionally biased region" description="Acidic residues" evidence="2">
    <location>
        <begin position="214"/>
        <end position="223"/>
    </location>
</feature>
<dbReference type="SMART" id="SM00456">
    <property type="entry name" value="WW"/>
    <property type="match status" value="1"/>
</dbReference>
<comment type="caution">
    <text evidence="4">The sequence shown here is derived from an EMBL/GenBank/DDBJ whole genome shotgun (WGS) entry which is preliminary data.</text>
</comment>
<reference evidence="4" key="1">
    <citation type="submission" date="2020-06" db="EMBL/GenBank/DDBJ databases">
        <authorList>
            <consortium name="Plant Systems Biology data submission"/>
        </authorList>
    </citation>
    <scope>NUCLEOTIDE SEQUENCE</scope>
    <source>
        <strain evidence="4">D6</strain>
    </source>
</reference>
<dbReference type="EMBL" id="CAICTM010000811">
    <property type="protein sequence ID" value="CAB9516867.1"/>
    <property type="molecule type" value="Genomic_DNA"/>
</dbReference>